<reference evidence="3 4" key="1">
    <citation type="submission" date="2009-02" db="EMBL/GenBank/DDBJ databases">
        <authorList>
            <consortium name="The Broad Institute Genome Sequencing Platform"/>
            <person name="Feldgarden M."/>
            <person name="Young S.K."/>
            <person name="Kodira C.D."/>
            <person name="Zeng Q."/>
            <person name="Koehrsen M."/>
            <person name="Alvarado L."/>
            <person name="Berlin A."/>
            <person name="Borenstein D."/>
            <person name="Chen Z."/>
            <person name="Engels R."/>
            <person name="Freedman E."/>
            <person name="Gellesch M."/>
            <person name="Goldberg J."/>
            <person name="Griggs A."/>
            <person name="Gujja S."/>
            <person name="Heiman D."/>
            <person name="Hepburn T."/>
            <person name="Howarth C."/>
            <person name="Jen D."/>
            <person name="Larson L."/>
            <person name="Lewis B."/>
            <person name="Mehta T."/>
            <person name="Park D."/>
            <person name="Pearson M."/>
            <person name="Roberts A."/>
            <person name="Saif S."/>
            <person name="Shea T."/>
            <person name="Shenoy N."/>
            <person name="Sisk P."/>
            <person name="Stolte C."/>
            <person name="Sykes S."/>
            <person name="Walk T."/>
            <person name="White J."/>
            <person name="Yandava C."/>
            <person name="Gilmore M."/>
            <person name="Manson J."/>
            <person name="Palmer K."/>
            <person name="Carniol K."/>
            <person name="Lander E."/>
            <person name="Nusbaum C."/>
            <person name="Galagan J."/>
            <person name="Birren B."/>
        </authorList>
    </citation>
    <scope>NUCLEOTIDE SEQUENCE [LARGE SCALE GENOMIC DNA]</scope>
    <source>
        <strain evidence="3 4">EC20</strain>
    </source>
</reference>
<dbReference type="PANTHER" id="PTHR12526:SF630">
    <property type="entry name" value="GLYCOSYLTRANSFERASE"/>
    <property type="match status" value="1"/>
</dbReference>
<dbReference type="InterPro" id="IPR028098">
    <property type="entry name" value="Glyco_trans_4-like_N"/>
</dbReference>
<dbReference type="RefSeq" id="WP_015509396.1">
    <property type="nucleotide sequence ID" value="NC_020995.1"/>
</dbReference>
<dbReference type="Pfam" id="PF13439">
    <property type="entry name" value="Glyco_transf_4"/>
    <property type="match status" value="1"/>
</dbReference>
<evidence type="ECO:0008006" key="5">
    <source>
        <dbReference type="Google" id="ProtNLM"/>
    </source>
</evidence>
<dbReference type="EMBL" id="CP004856">
    <property type="protein sequence ID" value="EEV38226.2"/>
    <property type="molecule type" value="Genomic_DNA"/>
</dbReference>
<dbReference type="GeneID" id="15141708"/>
<feature type="domain" description="Glycosyl transferase family 1" evidence="1">
    <location>
        <begin position="192"/>
        <end position="314"/>
    </location>
</feature>
<dbReference type="AlphaFoldDB" id="C9A6W5"/>
<protein>
    <recommendedName>
        <fullName evidence="5">Glycosyl transferase family 1 domain-containing protein</fullName>
    </recommendedName>
</protein>
<sequence>MYKVNFIIGTLSGGGAERAISNLSLNLNADTKKKIILFGKNSKISYPYEGEIIFLDKLNLNKMYKKIFAFFLRLSNLSKLKKDDPLMVNISFLEYPNLLNILTKKYGKTIISVRNHMSSKHSRGLKSLFWNSTIKYIYPHADLIIAVSNDIKRDLITNYKIPEKKIMVIYNSYDINLIEKDSLASIPEEYVHIYKKPVIITAGRLNKQKGHEHLIKVFYNLIKENKDANLVLLGEGKEKEKLKNLVKTLNIDQNVFFLGFQENPHNFIAKSEAFVMTSLFEGFPNALAEAMACKTPIISTDCPSGPREILAPNEIDEKEIDYKNLKERYGILIPTFSNTESNENYNLNYEEKFLLDKIRFLLDNPNVKHYFSEKSWLRIQDFDIKSIKEQWESIIE</sequence>
<dbReference type="InterPro" id="IPR001296">
    <property type="entry name" value="Glyco_trans_1"/>
</dbReference>
<dbReference type="KEGG" id="ecas:ECBG_00495"/>
<dbReference type="HOGENOM" id="CLU_009583_0_0_9"/>
<dbReference type="SUPFAM" id="SSF53756">
    <property type="entry name" value="UDP-Glycosyltransferase/glycogen phosphorylase"/>
    <property type="match status" value="1"/>
</dbReference>
<accession>C9A6W5</accession>
<gene>
    <name evidence="3" type="ORF">ECBG_00495</name>
</gene>
<proteinExistence type="predicted"/>
<reference evidence="3 4" key="2">
    <citation type="submission" date="2013-03" db="EMBL/GenBank/DDBJ databases">
        <title>The Genome Sequence of Enterococcus casseliflavus EC20 (899205).</title>
        <authorList>
            <consortium name="The Broad Institute Genomics Platform"/>
            <consortium name="The Broad Institute Genome Sequencing Center for Infectious Disease"/>
            <person name="Russ C."/>
            <person name="Feldgarden M."/>
            <person name="Gilmore M."/>
            <person name="Manson J."/>
            <person name="Palmer K."/>
            <person name="Carniol K."/>
            <person name="Walker B."/>
            <person name="Young S.K."/>
            <person name="Zeng Q."/>
            <person name="Gargeya S."/>
            <person name="Fitzgerald M."/>
            <person name="Haas B."/>
            <person name="Abouelleil A."/>
            <person name="Allen A.W."/>
            <person name="Alvarado L."/>
            <person name="Arachchi H.M."/>
            <person name="Berlin A.M."/>
            <person name="Chapman S.B."/>
            <person name="Gainer-Dewar J."/>
            <person name="Goldberg J."/>
            <person name="Griggs A."/>
            <person name="Gujja S."/>
            <person name="Hansen M."/>
            <person name="Howarth C."/>
            <person name="Imamovic A."/>
            <person name="Ireland A."/>
            <person name="Larimer J."/>
            <person name="McCowan C."/>
            <person name="Murphy C."/>
            <person name="Pearson M."/>
            <person name="Poon T.W."/>
            <person name="Priest M."/>
            <person name="Roberts A."/>
            <person name="Saif S."/>
            <person name="Shea T."/>
            <person name="Sisk P."/>
            <person name="Sykes S."/>
            <person name="Wortman J."/>
            <person name="Nusbaum C."/>
            <person name="Birren B."/>
        </authorList>
    </citation>
    <scope>NUCLEOTIDE SEQUENCE [LARGE SCALE GENOMIC DNA]</scope>
    <source>
        <strain evidence="3 4">EC20</strain>
    </source>
</reference>
<dbReference type="eggNOG" id="COG0438">
    <property type="taxonomic scope" value="Bacteria"/>
</dbReference>
<dbReference type="PANTHER" id="PTHR12526">
    <property type="entry name" value="GLYCOSYLTRANSFERASE"/>
    <property type="match status" value="1"/>
</dbReference>
<dbReference type="Gene3D" id="3.40.50.2000">
    <property type="entry name" value="Glycogen Phosphorylase B"/>
    <property type="match status" value="2"/>
</dbReference>
<name>C9A6W5_ENTCA</name>
<dbReference type="GO" id="GO:0016757">
    <property type="term" value="F:glycosyltransferase activity"/>
    <property type="evidence" value="ECO:0007669"/>
    <property type="project" value="InterPro"/>
</dbReference>
<organism evidence="3 4">
    <name type="scientific">Enterococcus casseliflavus EC20</name>
    <dbReference type="NCBI Taxonomy" id="565655"/>
    <lineage>
        <taxon>Bacteria</taxon>
        <taxon>Bacillati</taxon>
        <taxon>Bacillota</taxon>
        <taxon>Bacilli</taxon>
        <taxon>Lactobacillales</taxon>
        <taxon>Enterococcaceae</taxon>
        <taxon>Enterococcus</taxon>
    </lineage>
</organism>
<evidence type="ECO:0000313" key="3">
    <source>
        <dbReference type="EMBL" id="EEV38226.2"/>
    </source>
</evidence>
<evidence type="ECO:0000313" key="4">
    <source>
        <dbReference type="Proteomes" id="UP000012675"/>
    </source>
</evidence>
<evidence type="ECO:0000259" key="1">
    <source>
        <dbReference type="Pfam" id="PF00534"/>
    </source>
</evidence>
<dbReference type="Pfam" id="PF00534">
    <property type="entry name" value="Glycos_transf_1"/>
    <property type="match status" value="1"/>
</dbReference>
<dbReference type="Proteomes" id="UP000012675">
    <property type="component" value="Chromosome"/>
</dbReference>
<feature type="domain" description="Glycosyltransferase subfamily 4-like N-terminal" evidence="2">
    <location>
        <begin position="14"/>
        <end position="176"/>
    </location>
</feature>
<dbReference type="CDD" id="cd03811">
    <property type="entry name" value="GT4_GT28_WabH-like"/>
    <property type="match status" value="1"/>
</dbReference>
<evidence type="ECO:0000259" key="2">
    <source>
        <dbReference type="Pfam" id="PF13439"/>
    </source>
</evidence>
<keyword evidence="4" id="KW-1185">Reference proteome</keyword>